<feature type="non-terminal residue" evidence="2">
    <location>
        <position position="179"/>
    </location>
</feature>
<feature type="compositionally biased region" description="Low complexity" evidence="1">
    <location>
        <begin position="32"/>
        <end position="47"/>
    </location>
</feature>
<evidence type="ECO:0000256" key="1">
    <source>
        <dbReference type="SAM" id="MobiDB-lite"/>
    </source>
</evidence>
<name>A0ABN9R9M4_9DINO</name>
<dbReference type="EMBL" id="CAUYUJ010005958">
    <property type="protein sequence ID" value="CAK0815604.1"/>
    <property type="molecule type" value="Genomic_DNA"/>
</dbReference>
<accession>A0ABN9R9M4</accession>
<protein>
    <submittedName>
        <fullName evidence="2">Uncharacterized protein</fullName>
    </submittedName>
</protein>
<dbReference type="Proteomes" id="UP001189429">
    <property type="component" value="Unassembled WGS sequence"/>
</dbReference>
<sequence length="179" mass="19153">RSPTGADAQRSPPRAAPLQWPRPGPGRGRLCGGLAPRPAGHAAPGVPRGRGGVPARARRVLSGRGRRLHRPEVLQLLGRGRRGGVVLAGRLHPRRVLRVPLRAPGRRLAGAHPVRHVPCRNESGTEFRDCTFNLGTFRPTVRQGLLQSGSQDFLVWAPGFLLAKLLAAGWLPAAAGRPL</sequence>
<proteinExistence type="predicted"/>
<feature type="region of interest" description="Disordered" evidence="1">
    <location>
        <begin position="1"/>
        <end position="54"/>
    </location>
</feature>
<gene>
    <name evidence="2" type="ORF">PCOR1329_LOCUS18844</name>
</gene>
<feature type="non-terminal residue" evidence="2">
    <location>
        <position position="1"/>
    </location>
</feature>
<evidence type="ECO:0000313" key="3">
    <source>
        <dbReference type="Proteomes" id="UP001189429"/>
    </source>
</evidence>
<comment type="caution">
    <text evidence="2">The sequence shown here is derived from an EMBL/GenBank/DDBJ whole genome shotgun (WGS) entry which is preliminary data.</text>
</comment>
<keyword evidence="3" id="KW-1185">Reference proteome</keyword>
<reference evidence="2" key="1">
    <citation type="submission" date="2023-10" db="EMBL/GenBank/DDBJ databases">
        <authorList>
            <person name="Chen Y."/>
            <person name="Shah S."/>
            <person name="Dougan E. K."/>
            <person name="Thang M."/>
            <person name="Chan C."/>
        </authorList>
    </citation>
    <scope>NUCLEOTIDE SEQUENCE [LARGE SCALE GENOMIC DNA]</scope>
</reference>
<organism evidence="2 3">
    <name type="scientific">Prorocentrum cordatum</name>
    <dbReference type="NCBI Taxonomy" id="2364126"/>
    <lineage>
        <taxon>Eukaryota</taxon>
        <taxon>Sar</taxon>
        <taxon>Alveolata</taxon>
        <taxon>Dinophyceae</taxon>
        <taxon>Prorocentrales</taxon>
        <taxon>Prorocentraceae</taxon>
        <taxon>Prorocentrum</taxon>
    </lineage>
</organism>
<evidence type="ECO:0000313" key="2">
    <source>
        <dbReference type="EMBL" id="CAK0815604.1"/>
    </source>
</evidence>